<dbReference type="AlphaFoldDB" id="A0AA38IUS9"/>
<dbReference type="GO" id="GO:0006605">
    <property type="term" value="P:protein targeting"/>
    <property type="evidence" value="ECO:0007669"/>
    <property type="project" value="InterPro"/>
</dbReference>
<name>A0AA38IUS9_9CUCU</name>
<keyword evidence="2" id="KW-0811">Translocation</keyword>
<reference evidence="4" key="1">
    <citation type="journal article" date="2023" name="G3 (Bethesda)">
        <title>Whole genome assemblies of Zophobas morio and Tenebrio molitor.</title>
        <authorList>
            <person name="Kaur S."/>
            <person name="Stinson S.A."/>
            <person name="diCenzo G.C."/>
        </authorList>
    </citation>
    <scope>NUCLEOTIDE SEQUENCE</scope>
    <source>
        <strain evidence="4">QUZm001</strain>
    </source>
</reference>
<protein>
    <recommendedName>
        <fullName evidence="3">SecA family profile domain-containing protein</fullName>
    </recommendedName>
</protein>
<dbReference type="Proteomes" id="UP001168821">
    <property type="component" value="Unassembled WGS sequence"/>
</dbReference>
<dbReference type="Gene3D" id="3.40.50.300">
    <property type="entry name" value="P-loop containing nucleotide triphosphate hydrolases"/>
    <property type="match status" value="1"/>
</dbReference>
<gene>
    <name evidence="4" type="ORF">Zmor_011262</name>
</gene>
<comment type="caution">
    <text evidence="4">The sequence shown here is derived from an EMBL/GenBank/DDBJ whole genome shotgun (WGS) entry which is preliminary data.</text>
</comment>
<dbReference type="GO" id="GO:0005524">
    <property type="term" value="F:ATP binding"/>
    <property type="evidence" value="ECO:0007669"/>
    <property type="project" value="InterPro"/>
</dbReference>
<evidence type="ECO:0000313" key="4">
    <source>
        <dbReference type="EMBL" id="KAJ3659579.1"/>
    </source>
</evidence>
<dbReference type="PANTHER" id="PTHR30612">
    <property type="entry name" value="SECA INNER MEMBRANE COMPONENT OF SEC PROTEIN SECRETION SYSTEM"/>
    <property type="match status" value="1"/>
</dbReference>
<keyword evidence="1" id="KW-0653">Protein transport</keyword>
<dbReference type="InterPro" id="IPR014018">
    <property type="entry name" value="SecA_motor_DEAD"/>
</dbReference>
<dbReference type="EMBL" id="JALNTZ010000003">
    <property type="protein sequence ID" value="KAJ3659579.1"/>
    <property type="molecule type" value="Genomic_DNA"/>
</dbReference>
<evidence type="ECO:0000256" key="1">
    <source>
        <dbReference type="ARBA" id="ARBA00022927"/>
    </source>
</evidence>
<evidence type="ECO:0000256" key="2">
    <source>
        <dbReference type="ARBA" id="ARBA00023010"/>
    </source>
</evidence>
<keyword evidence="1" id="KW-0813">Transport</keyword>
<dbReference type="PROSITE" id="PS51196">
    <property type="entry name" value="SECA_MOTOR_DEAD"/>
    <property type="match status" value="1"/>
</dbReference>
<dbReference type="PANTHER" id="PTHR30612:SF0">
    <property type="entry name" value="CHLOROPLAST PROTEIN-TRANSPORTING ATPASE"/>
    <property type="match status" value="1"/>
</dbReference>
<dbReference type="Gene3D" id="3.90.1440.10">
    <property type="entry name" value="SecA, preprotein cross-linking domain"/>
    <property type="match status" value="1"/>
</dbReference>
<dbReference type="GO" id="GO:0006886">
    <property type="term" value="P:intracellular protein transport"/>
    <property type="evidence" value="ECO:0007669"/>
    <property type="project" value="InterPro"/>
</dbReference>
<proteinExistence type="predicted"/>
<accession>A0AA38IUS9</accession>
<evidence type="ECO:0000259" key="3">
    <source>
        <dbReference type="PROSITE" id="PS51196"/>
    </source>
</evidence>
<evidence type="ECO:0000313" key="5">
    <source>
        <dbReference type="Proteomes" id="UP001168821"/>
    </source>
</evidence>
<dbReference type="InterPro" id="IPR000185">
    <property type="entry name" value="SecA"/>
</dbReference>
<sequence>MMNTVGSKGLHQFVQFKQNIELTYETLTTSFFSNLGYVNIYEHVHIYGMIGTLGSEAEQDLLFRIYHIYFVKIPTYKAKQFRELPGIVVEDDEWTDRITVEILSFIDDGRAT</sequence>
<keyword evidence="5" id="KW-1185">Reference proteome</keyword>
<feature type="domain" description="SecA family profile" evidence="3">
    <location>
        <begin position="1"/>
        <end position="112"/>
    </location>
</feature>
<dbReference type="InterPro" id="IPR027417">
    <property type="entry name" value="P-loop_NTPase"/>
</dbReference>
<organism evidence="4 5">
    <name type="scientific">Zophobas morio</name>
    <dbReference type="NCBI Taxonomy" id="2755281"/>
    <lineage>
        <taxon>Eukaryota</taxon>
        <taxon>Metazoa</taxon>
        <taxon>Ecdysozoa</taxon>
        <taxon>Arthropoda</taxon>
        <taxon>Hexapoda</taxon>
        <taxon>Insecta</taxon>
        <taxon>Pterygota</taxon>
        <taxon>Neoptera</taxon>
        <taxon>Endopterygota</taxon>
        <taxon>Coleoptera</taxon>
        <taxon>Polyphaga</taxon>
        <taxon>Cucujiformia</taxon>
        <taxon>Tenebrionidae</taxon>
        <taxon>Zophobas</taxon>
    </lineage>
</organism>